<dbReference type="Gene3D" id="3.40.50.2000">
    <property type="entry name" value="Glycogen Phosphorylase B"/>
    <property type="match status" value="2"/>
</dbReference>
<evidence type="ECO:0000313" key="5">
    <source>
        <dbReference type="Proteomes" id="UP000236536"/>
    </source>
</evidence>
<dbReference type="EMBL" id="CP010725">
    <property type="protein sequence ID" value="AUQ97830.1"/>
    <property type="molecule type" value="Genomic_DNA"/>
</dbReference>
<reference evidence="4 5" key="2">
    <citation type="journal article" date="2017" name="Genome Biol. Evol.">
        <title>Trajectories and Drivers of Genome Evolution in Surface-Associated Marine Phaeobacter.</title>
        <authorList>
            <person name="Freese H.M."/>
            <person name="Sikorski J."/>
            <person name="Bunk B."/>
            <person name="Scheuner C."/>
            <person name="Meier-Kolthoff J.P."/>
            <person name="Sproer C."/>
            <person name="Gram L."/>
            <person name="Overmann J."/>
        </authorList>
    </citation>
    <scope>NUCLEOTIDE SEQUENCE [LARGE SCALE GENOMIC DNA]</scope>
    <source>
        <strain evidence="2 5">P66</strain>
        <strain evidence="3 4">P88</strain>
    </source>
</reference>
<evidence type="ECO:0000313" key="4">
    <source>
        <dbReference type="Proteomes" id="UP000236447"/>
    </source>
</evidence>
<sequence length="380" mass="40275">MKILIAVTHLLGTGHLSRALTLGRAFAAAGHRAYIVSGGGSAPHLDHSGVDLIQLPPLRSDGVAFNRLLTPTGEQADDTYLNNRVEQLCDTLRDIEPDILITELFPFGRRSLKHEFLVLLDRATKLPKPPVVLASIRDILAPPSKPKKAQDATKILTSHYDGVLVHSDPQATRLEASWPVTTEVSKKLHYTGYVAPAAPTPHPEGVGKGEILVSAGGGSVGSALYQVAAKAAKLRPALRWRILVGGSSAAEEIMRLKEQHGETAAILEPARPDFRQMLHGAAASVSMCGYNTALDLLQTGVPAVIVPFDAGNEVEQSLRAASLTPLHGITSLAAADLTPEALCAALDNVIAAPARPTDGFRFDGAARTVEIACNLAKERA</sequence>
<dbReference type="PANTHER" id="PTHR21015:SF28">
    <property type="entry name" value="SLL1722 PROTEIN"/>
    <property type="match status" value="1"/>
</dbReference>
<evidence type="ECO:0000313" key="3">
    <source>
        <dbReference type="EMBL" id="AUQ97830.1"/>
    </source>
</evidence>
<dbReference type="EMBL" id="CP010705">
    <property type="protein sequence ID" value="AUQ95697.1"/>
    <property type="molecule type" value="Genomic_DNA"/>
</dbReference>
<name>A0A2I7JZB4_9RHOB</name>
<dbReference type="PANTHER" id="PTHR21015">
    <property type="entry name" value="UDP-N-ACETYLGLUCOSAMINE--N-ACETYLMURAMYL-(PENTAPEPTIDE) PYROPHOSPHORYL-UNDECAPRENOL N-ACETYLGLUCOSAMINE TRANSFERASE 1"/>
    <property type="match status" value="1"/>
</dbReference>
<dbReference type="AlphaFoldDB" id="A0A2I7JZB4"/>
<keyword evidence="5" id="KW-1185">Reference proteome</keyword>
<evidence type="ECO:0000313" key="2">
    <source>
        <dbReference type="EMBL" id="AUQ95697.1"/>
    </source>
</evidence>
<gene>
    <name evidence="2" type="ORF">PhaeoP66_02943</name>
    <name evidence="3" type="ORF">PhaeoP88_00428</name>
</gene>
<dbReference type="RefSeq" id="WP_102874849.1">
    <property type="nucleotide sequence ID" value="NZ_CP010599.1"/>
</dbReference>
<organism evidence="3 4">
    <name type="scientific">Phaeobacter inhibens</name>
    <dbReference type="NCBI Taxonomy" id="221822"/>
    <lineage>
        <taxon>Bacteria</taxon>
        <taxon>Pseudomonadati</taxon>
        <taxon>Pseudomonadota</taxon>
        <taxon>Alphaproteobacteria</taxon>
        <taxon>Rhodobacterales</taxon>
        <taxon>Roseobacteraceae</taxon>
        <taxon>Phaeobacter</taxon>
    </lineage>
</organism>
<reference evidence="3 4" key="1">
    <citation type="journal article" date="2017" name="Front. Microbiol.">
        <title>Phaeobacter piscinae sp. nov., a species of the Roseobacter group and potential aquaculture probiont.</title>
        <authorList>
            <person name="Sonnenschein E.C."/>
            <person name="Phippen C.B.W."/>
            <person name="Nielsen K.F."/>
            <person name="Mateiu R.V."/>
            <person name="Melchiorsen J."/>
            <person name="Gram L."/>
            <person name="Overmann J."/>
            <person name="Freese H.M."/>
        </authorList>
    </citation>
    <scope>NUCLEOTIDE SEQUENCE [LARGE SCALE GENOMIC DNA]</scope>
    <source>
        <strain evidence="3 4">P88</strain>
    </source>
</reference>
<proteinExistence type="predicted"/>
<keyword evidence="3" id="KW-0808">Transferase</keyword>
<evidence type="ECO:0000259" key="1">
    <source>
        <dbReference type="Pfam" id="PF04101"/>
    </source>
</evidence>
<feature type="domain" description="Glycosyl transferase family 28 C-terminal" evidence="1">
    <location>
        <begin position="217"/>
        <end position="354"/>
    </location>
</feature>
<dbReference type="Proteomes" id="UP000236447">
    <property type="component" value="Chromosome"/>
</dbReference>
<reference evidence="2 5" key="3">
    <citation type="journal article" date="2017" name="Int. J. Syst. Evol. Microbiol.">
        <title>Adaptation of Surface-Associated Bacteria to the Open Ocean: A Genomically Distinct Subpopulation of Phaeobacter gallaeciensis Colonizes Pacific Mesozooplankton.</title>
        <authorList>
            <person name="Freese H.M."/>
            <person name="Methner A."/>
            <person name="Overmann J."/>
        </authorList>
    </citation>
    <scope>NUCLEOTIDE SEQUENCE [LARGE SCALE GENOMIC DNA]</scope>
    <source>
        <strain evidence="2 5">P66</strain>
    </source>
</reference>
<accession>A0A2I7JZB4</accession>
<dbReference type="SUPFAM" id="SSF53756">
    <property type="entry name" value="UDP-Glycosyltransferase/glycogen phosphorylase"/>
    <property type="match status" value="1"/>
</dbReference>
<dbReference type="GO" id="GO:0016758">
    <property type="term" value="F:hexosyltransferase activity"/>
    <property type="evidence" value="ECO:0007669"/>
    <property type="project" value="InterPro"/>
</dbReference>
<dbReference type="Proteomes" id="UP000236536">
    <property type="component" value="Chromosome"/>
</dbReference>
<dbReference type="InterPro" id="IPR007235">
    <property type="entry name" value="Glyco_trans_28_C"/>
</dbReference>
<protein>
    <submittedName>
        <fullName evidence="2 3">Glycosyltransferase protein</fullName>
    </submittedName>
</protein>
<dbReference type="Pfam" id="PF04101">
    <property type="entry name" value="Glyco_tran_28_C"/>
    <property type="match status" value="1"/>
</dbReference>